<name>A0A9P8TNG9_WICPI</name>
<organism evidence="2 3">
    <name type="scientific">Wickerhamomyces pijperi</name>
    <name type="common">Yeast</name>
    <name type="synonym">Pichia pijperi</name>
    <dbReference type="NCBI Taxonomy" id="599730"/>
    <lineage>
        <taxon>Eukaryota</taxon>
        <taxon>Fungi</taxon>
        <taxon>Dikarya</taxon>
        <taxon>Ascomycota</taxon>
        <taxon>Saccharomycotina</taxon>
        <taxon>Saccharomycetes</taxon>
        <taxon>Phaffomycetales</taxon>
        <taxon>Wickerhamomycetaceae</taxon>
        <taxon>Wickerhamomyces</taxon>
    </lineage>
</organism>
<gene>
    <name evidence="2" type="ORF">WICPIJ_002925</name>
</gene>
<proteinExistence type="predicted"/>
<feature type="region of interest" description="Disordered" evidence="1">
    <location>
        <begin position="1"/>
        <end position="25"/>
    </location>
</feature>
<reference evidence="2" key="2">
    <citation type="submission" date="2021-01" db="EMBL/GenBank/DDBJ databases">
        <authorList>
            <person name="Schikora-Tamarit M.A."/>
        </authorList>
    </citation>
    <scope>NUCLEOTIDE SEQUENCE</scope>
    <source>
        <strain evidence="2">CBS2887</strain>
    </source>
</reference>
<accession>A0A9P8TNG9</accession>
<evidence type="ECO:0000256" key="1">
    <source>
        <dbReference type="SAM" id="MobiDB-lite"/>
    </source>
</evidence>
<feature type="compositionally biased region" description="Polar residues" evidence="1">
    <location>
        <begin position="116"/>
        <end position="131"/>
    </location>
</feature>
<reference evidence="2" key="1">
    <citation type="journal article" date="2021" name="Open Biol.">
        <title>Shared evolutionary footprints suggest mitochondrial oxidative damage underlies multiple complex I losses in fungi.</title>
        <authorList>
            <person name="Schikora-Tamarit M.A."/>
            <person name="Marcet-Houben M."/>
            <person name="Nosek J."/>
            <person name="Gabaldon T."/>
        </authorList>
    </citation>
    <scope>NUCLEOTIDE SEQUENCE</scope>
    <source>
        <strain evidence="2">CBS2887</strain>
    </source>
</reference>
<sequence length="131" mass="14770">MLEIQTCLESVSADQTKEKLTQSDDEERLESLVFMLDIQSGGVRQLQLSFSPRMDGQNPEQLLEEKNNEAVSHLNGGSVDPKQNKPQARSNHQRRSKQSHLNPMLLDVQRVERQYPSETDSSQGISHNSGP</sequence>
<feature type="region of interest" description="Disordered" evidence="1">
    <location>
        <begin position="52"/>
        <end position="131"/>
    </location>
</feature>
<dbReference type="Proteomes" id="UP000774326">
    <property type="component" value="Unassembled WGS sequence"/>
</dbReference>
<keyword evidence="3" id="KW-1185">Reference proteome</keyword>
<evidence type="ECO:0000313" key="2">
    <source>
        <dbReference type="EMBL" id="KAH3686088.1"/>
    </source>
</evidence>
<protein>
    <submittedName>
        <fullName evidence="2">Uncharacterized protein</fullName>
    </submittedName>
</protein>
<evidence type="ECO:0000313" key="3">
    <source>
        <dbReference type="Proteomes" id="UP000774326"/>
    </source>
</evidence>
<dbReference type="AlphaFoldDB" id="A0A9P8TNG9"/>
<comment type="caution">
    <text evidence="2">The sequence shown here is derived from an EMBL/GenBank/DDBJ whole genome shotgun (WGS) entry which is preliminary data.</text>
</comment>
<dbReference type="EMBL" id="JAEUBG010001654">
    <property type="protein sequence ID" value="KAH3686088.1"/>
    <property type="molecule type" value="Genomic_DNA"/>
</dbReference>